<dbReference type="Gene3D" id="3.30.260.10">
    <property type="entry name" value="TCP-1-like chaperonin intermediate domain"/>
    <property type="match status" value="1"/>
</dbReference>
<dbReference type="InterPro" id="IPR002423">
    <property type="entry name" value="Cpn60/GroEL/TCP-1"/>
</dbReference>
<dbReference type="eggNOG" id="KOG0362">
    <property type="taxonomic scope" value="Eukaryota"/>
</dbReference>
<dbReference type="InterPro" id="IPR027409">
    <property type="entry name" value="GroEL-like_apical_dom_sf"/>
</dbReference>
<proteinExistence type="evidence at transcript level"/>
<dbReference type="AlphaFoldDB" id="R4G4W0"/>
<reference evidence="13" key="3">
    <citation type="submission" date="2015-05" db="UniProtKB">
        <authorList>
            <consortium name="EnsemblMetazoa"/>
        </authorList>
    </citation>
    <scope>IDENTIFICATION</scope>
</reference>
<evidence type="ECO:0000313" key="12">
    <source>
        <dbReference type="EMBL" id="JAA77094.1"/>
    </source>
</evidence>
<dbReference type="Gene3D" id="1.10.560.10">
    <property type="entry name" value="GroEL-like equatorial domain"/>
    <property type="match status" value="1"/>
</dbReference>
<dbReference type="InterPro" id="IPR002194">
    <property type="entry name" value="Chaperonin_TCP-1_CS"/>
</dbReference>
<reference evidence="14" key="2">
    <citation type="submission" date="2015-04" db="EMBL/GenBank/DDBJ databases">
        <authorList>
            <person name="Wilson R.K."/>
            <person name="Warren W."/>
            <person name="Dotson E."/>
            <person name="Oliveira P.L."/>
        </authorList>
    </citation>
    <scope>NUCLEOTIDE SEQUENCE</scope>
</reference>
<protein>
    <recommendedName>
        <fullName evidence="3">T-complex protein 1 subunit theta</fullName>
    </recommendedName>
    <alternativeName>
        <fullName evidence="8">CCT-theta</fullName>
    </alternativeName>
</protein>
<evidence type="ECO:0000313" key="14">
    <source>
        <dbReference type="Proteomes" id="UP000015103"/>
    </source>
</evidence>
<dbReference type="VEuPathDB" id="VectorBase:RPRC012107"/>
<organism evidence="12">
    <name type="scientific">Rhodnius prolixus</name>
    <name type="common">Triatomid bug</name>
    <dbReference type="NCBI Taxonomy" id="13249"/>
    <lineage>
        <taxon>Eukaryota</taxon>
        <taxon>Metazoa</taxon>
        <taxon>Ecdysozoa</taxon>
        <taxon>Arthropoda</taxon>
        <taxon>Hexapoda</taxon>
        <taxon>Insecta</taxon>
        <taxon>Pterygota</taxon>
        <taxon>Neoptera</taxon>
        <taxon>Paraneoptera</taxon>
        <taxon>Hemiptera</taxon>
        <taxon>Heteroptera</taxon>
        <taxon>Panheteroptera</taxon>
        <taxon>Cimicomorpha</taxon>
        <taxon>Reduviidae</taxon>
        <taxon>Triatominae</taxon>
        <taxon>Rhodnius</taxon>
    </lineage>
</organism>
<dbReference type="Pfam" id="PF00118">
    <property type="entry name" value="Cpn60_TCP1"/>
    <property type="match status" value="1"/>
</dbReference>
<evidence type="ECO:0000256" key="4">
    <source>
        <dbReference type="ARBA" id="ARBA00022490"/>
    </source>
</evidence>
<comment type="similarity">
    <text evidence="2 11">Belongs to the TCP-1 chaperonin family.</text>
</comment>
<evidence type="ECO:0000256" key="9">
    <source>
        <dbReference type="ARBA" id="ARBA00058723"/>
    </source>
</evidence>
<dbReference type="InterPro" id="IPR017998">
    <property type="entry name" value="Chaperone_TCP-1"/>
</dbReference>
<keyword evidence="5 11" id="KW-0547">Nucleotide-binding</keyword>
<reference evidence="12" key="1">
    <citation type="submission" date="2013-04" db="EMBL/GenBank/DDBJ databases">
        <title>An insight into the transcriptome of the digestive tract of the blood sucking bug, Rhodnius prolixus.</title>
        <authorList>
            <person name="Ribeiro J.M.C."/>
            <person name="Genta F.A."/>
            <person name="Sorgine M.H.F."/>
            <person name="Paiva-Silva G.O."/>
            <person name="Majerowicz D."/>
            <person name="Medeiros M."/>
            <person name="Koerich L."/>
            <person name="Terra W.R."/>
            <person name="Ferreira C."/>
            <person name="Pimentel A.C."/>
            <person name="Bisch P.M."/>
            <person name="Diniz M.M.P."/>
            <person name="Nascimento R."/>
            <person name="Salmon D."/>
            <person name="Silber A.M."/>
            <person name="Alves M."/>
            <person name="Oliveira M.F."/>
            <person name="Gondim K.C."/>
            <person name="Silva Neto M.A.C."/>
            <person name="Atella G.C."/>
            <person name="Araujo H."/>
            <person name="Dias F.S."/>
            <person name="Polycarpo C.R."/>
            <person name="Fampa P."/>
            <person name="Melo A.C."/>
            <person name="Tanaka A.S."/>
            <person name="Balczun C."/>
            <person name="Oliveira J.H.M."/>
            <person name="Goncalves R."/>
            <person name="Lazoski C."/>
            <person name="Pereira M.A."/>
            <person name="Rivera-Pomar R."/>
            <person name="Diambra L."/>
            <person name="Schaub G.A."/>
            <person name="Garcia E.S."/>
            <person name="Azambuja P."/>
            <person name="Braz G.R.C."/>
            <person name="Oliveira P.L."/>
        </authorList>
    </citation>
    <scope>NUCLEOTIDE SEQUENCE</scope>
</reference>
<evidence type="ECO:0000256" key="6">
    <source>
        <dbReference type="ARBA" id="ARBA00022840"/>
    </source>
</evidence>
<dbReference type="PROSITE" id="PS00751">
    <property type="entry name" value="TCP1_2"/>
    <property type="match status" value="1"/>
</dbReference>
<evidence type="ECO:0000256" key="3">
    <source>
        <dbReference type="ARBA" id="ARBA00016981"/>
    </source>
</evidence>
<dbReference type="GO" id="GO:0016887">
    <property type="term" value="F:ATP hydrolysis activity"/>
    <property type="evidence" value="ECO:0007669"/>
    <property type="project" value="InterPro"/>
</dbReference>
<dbReference type="Gene3D" id="3.50.7.10">
    <property type="entry name" value="GroEL"/>
    <property type="match status" value="1"/>
</dbReference>
<dbReference type="SUPFAM" id="SSF54849">
    <property type="entry name" value="GroEL-intermediate domain like"/>
    <property type="match status" value="1"/>
</dbReference>
<evidence type="ECO:0000313" key="13">
    <source>
        <dbReference type="EnsemblMetazoa" id="RPRC012107-PA"/>
    </source>
</evidence>
<keyword evidence="7 11" id="KW-0143">Chaperone</keyword>
<dbReference type="RefSeq" id="XP_073969974.1">
    <property type="nucleotide sequence ID" value="XM_074113873.1"/>
</dbReference>
<comment type="subcellular location">
    <subcellularLocation>
        <location evidence="1">Cytoplasm</location>
    </subcellularLocation>
</comment>
<dbReference type="GO" id="GO:0005524">
    <property type="term" value="F:ATP binding"/>
    <property type="evidence" value="ECO:0007669"/>
    <property type="project" value="UniProtKB-KW"/>
</dbReference>
<evidence type="ECO:0000256" key="11">
    <source>
        <dbReference type="RuleBase" id="RU004187"/>
    </source>
</evidence>
<dbReference type="GO" id="GO:0140662">
    <property type="term" value="F:ATP-dependent protein folding chaperone"/>
    <property type="evidence" value="ECO:0007669"/>
    <property type="project" value="InterPro"/>
</dbReference>
<dbReference type="InterPro" id="IPR012721">
    <property type="entry name" value="Chap_CCT_theta"/>
</dbReference>
<dbReference type="GO" id="GO:0005737">
    <property type="term" value="C:cytoplasm"/>
    <property type="evidence" value="ECO:0007669"/>
    <property type="project" value="UniProtKB-SubCell"/>
</dbReference>
<dbReference type="InParanoid" id="R4G4W0"/>
<keyword evidence="4" id="KW-0963">Cytoplasm</keyword>
<dbReference type="OMA" id="WGLKYAV"/>
<dbReference type="EMBL" id="GAHY01000416">
    <property type="protein sequence ID" value="JAA77094.1"/>
    <property type="molecule type" value="mRNA"/>
</dbReference>
<dbReference type="PANTHER" id="PTHR11353">
    <property type="entry name" value="CHAPERONIN"/>
    <property type="match status" value="1"/>
</dbReference>
<name>R4G4W0_RHOPR</name>
<dbReference type="SUPFAM" id="SSF48592">
    <property type="entry name" value="GroEL equatorial domain-like"/>
    <property type="match status" value="1"/>
</dbReference>
<dbReference type="EnsemblMetazoa" id="RPRC012107-RA">
    <property type="protein sequence ID" value="RPRC012107-PA"/>
    <property type="gene ID" value="RPRC012107"/>
</dbReference>
<dbReference type="InterPro" id="IPR027410">
    <property type="entry name" value="TCP-1-like_intermed_sf"/>
</dbReference>
<dbReference type="PROSITE" id="PS00995">
    <property type="entry name" value="TCP1_3"/>
    <property type="match status" value="1"/>
</dbReference>
<dbReference type="STRING" id="13249.R4G4W0"/>
<dbReference type="EMBL" id="ACPB03006290">
    <property type="status" value="NOT_ANNOTATED_CDS"/>
    <property type="molecule type" value="Genomic_DNA"/>
</dbReference>
<evidence type="ECO:0000256" key="10">
    <source>
        <dbReference type="ARBA" id="ARBA00064252"/>
    </source>
</evidence>
<dbReference type="InterPro" id="IPR027413">
    <property type="entry name" value="GROEL-like_equatorial_sf"/>
</dbReference>
<comment type="subunit">
    <text evidence="10">Heterooligomeric complex.</text>
</comment>
<dbReference type="SUPFAM" id="SSF52029">
    <property type="entry name" value="GroEL apical domain-like"/>
    <property type="match status" value="1"/>
</dbReference>
<dbReference type="FunFam" id="3.50.7.10:FF:000008">
    <property type="entry name" value="T-complex protein 1 subunit theta"/>
    <property type="match status" value="1"/>
</dbReference>
<accession>R4G4W0</accession>
<dbReference type="Proteomes" id="UP000015103">
    <property type="component" value="Unassembled WGS sequence"/>
</dbReference>
<evidence type="ECO:0000256" key="8">
    <source>
        <dbReference type="ARBA" id="ARBA00029602"/>
    </source>
</evidence>
<dbReference type="GO" id="GO:0051082">
    <property type="term" value="F:unfolded protein binding"/>
    <property type="evidence" value="ECO:0007669"/>
    <property type="project" value="InterPro"/>
</dbReference>
<dbReference type="PROSITE" id="PS00750">
    <property type="entry name" value="TCP1_1"/>
    <property type="match status" value="1"/>
</dbReference>
<evidence type="ECO:0000256" key="7">
    <source>
        <dbReference type="ARBA" id="ARBA00023186"/>
    </source>
</evidence>
<dbReference type="FunCoup" id="R4G4W0">
    <property type="interactions" value="1676"/>
</dbReference>
<dbReference type="HOGENOM" id="CLU_008891_4_2_1"/>
<keyword evidence="14" id="KW-1185">Reference proteome</keyword>
<keyword evidence="6 11" id="KW-0067">ATP-binding</keyword>
<evidence type="ECO:0000256" key="5">
    <source>
        <dbReference type="ARBA" id="ARBA00022741"/>
    </source>
</evidence>
<dbReference type="GeneID" id="141446906"/>
<dbReference type="NCBIfam" id="TIGR02346">
    <property type="entry name" value="chap_CCT_theta"/>
    <property type="match status" value="1"/>
</dbReference>
<evidence type="ECO:0000256" key="2">
    <source>
        <dbReference type="ARBA" id="ARBA00008020"/>
    </source>
</evidence>
<comment type="function">
    <text evidence="9">Molecular chaperone; assists the folding of proteins upon ATP hydrolysis. Known to play a role, in vitro, in the folding of actin and tubulin. Required for correct subcellular localization of pgl-1.</text>
</comment>
<dbReference type="CDD" id="cd03341">
    <property type="entry name" value="TCP1_theta"/>
    <property type="match status" value="1"/>
</dbReference>
<dbReference type="PRINTS" id="PR00304">
    <property type="entry name" value="TCOMPLEXTCP1"/>
</dbReference>
<evidence type="ECO:0000256" key="1">
    <source>
        <dbReference type="ARBA" id="ARBA00004496"/>
    </source>
</evidence>
<sequence>MALHVPKAPGFSQMLKEGARSFQGLEEAVYRNISACKEFSETVRTAYGPNGMNKIIINHIDKLFVTNDAATVVKELEVEHPAAKIMILASQMQEEEVGDGTNFVIVLAGSLLENAQDLLRMGMTPADIISGYELAMEQTVQILDALVCATISDCREEELVTKAVKTAVMSKQYGNEDFLARLITKACISIMPEETTFNVDNVRVCKILGSSLLNSEAILGMVFKRQAEGEITKKNKAKIAIYTCPVDIGTTETKGTVLIKSAGELLKFSEGEEHKLEQEINAIKEAGVDVIVSGGKIGDMALHFINKAGIMAVRVNSKFDIRRLCKATGATPLPDITVPTKDELGYADSVYTDELGDTCVVVFKLEGQESKISTIVIRGSTDNYLDDIERSIDDGINTFKGIARNGRFVAGAGASEVEVAKRLRKYADSVSGLERYAVQKFANALEVLPKTIAENSGMKVKEVMDRIHQAHFKEDDSGINVGINIEGEREDVTLDASEVGLWDPVELKKWGVKFATSAVVTILRVDQIIMAKKAGGPAAKTPRGNDEED</sequence>